<sequence>MDPRREFFDFNQFLGNGSLNEILDILCEDEEGSGKCPMPELIFIAPPDLAILTDEDSDDEDSGGRAENLNARQLTADAEVRFEKRYQTHRHTLRFDDLCGRWLRTWIHGNLEPFLGSFPEIATDIDSQSAVDLFELFIDDDIIDMFILQSNRYVLWKNCPDIKITAAEMRCFFGIFILSGYSPNANRRLYWSTEIDNRNELICNSMRCNRFEEIMRFMHCVDNNELELNDRMWKLHQVI</sequence>
<organism evidence="2 3">
    <name type="scientific">Parnassius mnemosyne</name>
    <name type="common">clouded apollo</name>
    <dbReference type="NCBI Taxonomy" id="213953"/>
    <lineage>
        <taxon>Eukaryota</taxon>
        <taxon>Metazoa</taxon>
        <taxon>Ecdysozoa</taxon>
        <taxon>Arthropoda</taxon>
        <taxon>Hexapoda</taxon>
        <taxon>Insecta</taxon>
        <taxon>Pterygota</taxon>
        <taxon>Neoptera</taxon>
        <taxon>Endopterygota</taxon>
        <taxon>Lepidoptera</taxon>
        <taxon>Glossata</taxon>
        <taxon>Ditrysia</taxon>
        <taxon>Papilionoidea</taxon>
        <taxon>Papilionidae</taxon>
        <taxon>Parnassiinae</taxon>
        <taxon>Parnassini</taxon>
        <taxon>Parnassius</taxon>
        <taxon>Driopa</taxon>
    </lineage>
</organism>
<dbReference type="Pfam" id="PF13843">
    <property type="entry name" value="DDE_Tnp_1_7"/>
    <property type="match status" value="1"/>
</dbReference>
<dbReference type="AlphaFoldDB" id="A0AAV1KMW4"/>
<evidence type="ECO:0000259" key="1">
    <source>
        <dbReference type="Pfam" id="PF13843"/>
    </source>
</evidence>
<name>A0AAV1KMW4_9NEOP</name>
<reference evidence="2 3" key="1">
    <citation type="submission" date="2023-11" db="EMBL/GenBank/DDBJ databases">
        <authorList>
            <person name="Hedman E."/>
            <person name="Englund M."/>
            <person name="Stromberg M."/>
            <person name="Nyberg Akerstrom W."/>
            <person name="Nylinder S."/>
            <person name="Jareborg N."/>
            <person name="Kallberg Y."/>
            <person name="Kronander E."/>
        </authorList>
    </citation>
    <scope>NUCLEOTIDE SEQUENCE [LARGE SCALE GENOMIC DNA]</scope>
</reference>
<dbReference type="EMBL" id="CAVLGL010000057">
    <property type="protein sequence ID" value="CAK1583207.1"/>
    <property type="molecule type" value="Genomic_DNA"/>
</dbReference>
<gene>
    <name evidence="2" type="ORF">PARMNEM_LOCUS4628</name>
</gene>
<dbReference type="Proteomes" id="UP001314205">
    <property type="component" value="Unassembled WGS sequence"/>
</dbReference>
<dbReference type="PANTHER" id="PTHR47055">
    <property type="entry name" value="DDE_TNP_1_7 DOMAIN-CONTAINING PROTEIN"/>
    <property type="match status" value="1"/>
</dbReference>
<keyword evidence="3" id="KW-1185">Reference proteome</keyword>
<dbReference type="GO" id="GO:0043565">
    <property type="term" value="F:sequence-specific DNA binding"/>
    <property type="evidence" value="ECO:0007669"/>
    <property type="project" value="TreeGrafter"/>
</dbReference>
<proteinExistence type="predicted"/>
<accession>A0AAV1KMW4</accession>
<feature type="domain" description="PiggyBac transposable element-derived protein" evidence="1">
    <location>
        <begin position="129"/>
        <end position="237"/>
    </location>
</feature>
<protein>
    <recommendedName>
        <fullName evidence="1">PiggyBac transposable element-derived protein domain-containing protein</fullName>
    </recommendedName>
</protein>
<evidence type="ECO:0000313" key="3">
    <source>
        <dbReference type="Proteomes" id="UP001314205"/>
    </source>
</evidence>
<dbReference type="PANTHER" id="PTHR47055:SF2">
    <property type="entry name" value="PIGGYBAC TRANSPOSABLE ELEMENT-DERIVED PROTEIN 2-RELATED"/>
    <property type="match status" value="1"/>
</dbReference>
<evidence type="ECO:0000313" key="2">
    <source>
        <dbReference type="EMBL" id="CAK1583207.1"/>
    </source>
</evidence>
<dbReference type="InterPro" id="IPR029526">
    <property type="entry name" value="PGBD"/>
</dbReference>
<dbReference type="InterPro" id="IPR052638">
    <property type="entry name" value="PiggyBac_TE-derived"/>
</dbReference>
<comment type="caution">
    <text evidence="2">The sequence shown here is derived from an EMBL/GenBank/DDBJ whole genome shotgun (WGS) entry which is preliminary data.</text>
</comment>